<proteinExistence type="predicted"/>
<gene>
    <name evidence="1" type="ORF">GN244_ATG01393</name>
    <name evidence="2" type="ORF">GN958_ATG19179</name>
</gene>
<evidence type="ECO:0000313" key="2">
    <source>
        <dbReference type="EMBL" id="KAF4131621.1"/>
    </source>
</evidence>
<protein>
    <submittedName>
        <fullName evidence="1">Uncharacterized protein</fullName>
    </submittedName>
</protein>
<dbReference type="EMBL" id="WSZM01000028">
    <property type="protein sequence ID" value="KAF4046167.1"/>
    <property type="molecule type" value="Genomic_DNA"/>
</dbReference>
<dbReference type="Proteomes" id="UP000704712">
    <property type="component" value="Unassembled WGS sequence"/>
</dbReference>
<sequence length="166" mass="18686">MELNFPPAMLYGDTAFPNLVLENRAFFFLSWANTTMKMVPHLSLYLCLEGIASMLHSSRLPDFPTPPGPSVQGAPNARQLIKRSLIASASLRALMQISKSVQTSAHFFIEYIVRPFQCSCWLLEAPYSVCILQRSTGLQRETSQLWRACACSVCIRGLREISVARW</sequence>
<dbReference type="AlphaFoldDB" id="A0A833SD60"/>
<organism evidence="1 3">
    <name type="scientific">Phytophthora infestans</name>
    <name type="common">Potato late blight agent</name>
    <name type="synonym">Botrytis infestans</name>
    <dbReference type="NCBI Taxonomy" id="4787"/>
    <lineage>
        <taxon>Eukaryota</taxon>
        <taxon>Sar</taxon>
        <taxon>Stramenopiles</taxon>
        <taxon>Oomycota</taxon>
        <taxon>Peronosporomycetes</taxon>
        <taxon>Peronosporales</taxon>
        <taxon>Peronosporaceae</taxon>
        <taxon>Phytophthora</taxon>
    </lineage>
</organism>
<reference evidence="1" key="1">
    <citation type="submission" date="2020-04" db="EMBL/GenBank/DDBJ databases">
        <title>Hybrid Assembly of Korean Phytophthora infestans isolates.</title>
        <authorList>
            <person name="Prokchorchik M."/>
            <person name="Lee Y."/>
            <person name="Seo J."/>
            <person name="Cho J.-H."/>
            <person name="Park Y.-E."/>
            <person name="Jang D.-C."/>
            <person name="Im J.-S."/>
            <person name="Choi J.-G."/>
            <person name="Park H.-J."/>
            <person name="Lee G.-B."/>
            <person name="Lee Y.-G."/>
            <person name="Hong S.-Y."/>
            <person name="Cho K."/>
            <person name="Sohn K.H."/>
        </authorList>
    </citation>
    <scope>NUCLEOTIDE SEQUENCE</scope>
    <source>
        <strain evidence="1">KR_1_A1</strain>
        <strain evidence="2">KR_2_A2</strain>
    </source>
</reference>
<evidence type="ECO:0000313" key="1">
    <source>
        <dbReference type="EMBL" id="KAF4046167.1"/>
    </source>
</evidence>
<dbReference type="EMBL" id="JAACNO010002706">
    <property type="protein sequence ID" value="KAF4131621.1"/>
    <property type="molecule type" value="Genomic_DNA"/>
</dbReference>
<name>A0A833SD60_PHYIN</name>
<evidence type="ECO:0000313" key="3">
    <source>
        <dbReference type="Proteomes" id="UP000602510"/>
    </source>
</evidence>
<dbReference type="Proteomes" id="UP000602510">
    <property type="component" value="Unassembled WGS sequence"/>
</dbReference>
<comment type="caution">
    <text evidence="1">The sequence shown here is derived from an EMBL/GenBank/DDBJ whole genome shotgun (WGS) entry which is preliminary data.</text>
</comment>
<accession>A0A833SD60</accession>
<keyword evidence="3" id="KW-1185">Reference proteome</keyword>